<keyword evidence="2 3" id="KW-0040">ANK repeat</keyword>
<evidence type="ECO:0000256" key="1">
    <source>
        <dbReference type="ARBA" id="ARBA00022737"/>
    </source>
</evidence>
<evidence type="ECO:0000313" key="5">
    <source>
        <dbReference type="Proteomes" id="UP001412239"/>
    </source>
</evidence>
<keyword evidence="5" id="KW-1185">Reference proteome</keyword>
<evidence type="ECO:0000256" key="3">
    <source>
        <dbReference type="PROSITE-ProRule" id="PRU00023"/>
    </source>
</evidence>
<dbReference type="PROSITE" id="PS50297">
    <property type="entry name" value="ANK_REP_REGION"/>
    <property type="match status" value="1"/>
</dbReference>
<reference evidence="4" key="1">
    <citation type="submission" date="2015-10" db="EMBL/GenBank/DDBJ databases">
        <authorList>
            <person name="Regsiter A."/>
            <person name="william w."/>
        </authorList>
    </citation>
    <scope>NUCLEOTIDE SEQUENCE</scope>
    <source>
        <strain evidence="4">Montdore</strain>
    </source>
</reference>
<dbReference type="Gene3D" id="1.25.40.20">
    <property type="entry name" value="Ankyrin repeat-containing domain"/>
    <property type="match status" value="2"/>
</dbReference>
<dbReference type="AlphaFoldDB" id="A0A292PVF4"/>
<dbReference type="PANTHER" id="PTHR24198">
    <property type="entry name" value="ANKYRIN REPEAT AND PROTEIN KINASE DOMAIN-CONTAINING PROTEIN"/>
    <property type="match status" value="1"/>
</dbReference>
<dbReference type="Proteomes" id="UP001412239">
    <property type="component" value="Unassembled WGS sequence"/>
</dbReference>
<dbReference type="SMART" id="SM00248">
    <property type="entry name" value="ANK"/>
    <property type="match status" value="8"/>
</dbReference>
<gene>
    <name evidence="4" type="ORF">GSTUAT00004788001</name>
</gene>
<organism evidence="4 5">
    <name type="scientific">Tuber aestivum</name>
    <name type="common">summer truffle</name>
    <dbReference type="NCBI Taxonomy" id="59557"/>
    <lineage>
        <taxon>Eukaryota</taxon>
        <taxon>Fungi</taxon>
        <taxon>Dikarya</taxon>
        <taxon>Ascomycota</taxon>
        <taxon>Pezizomycotina</taxon>
        <taxon>Pezizomycetes</taxon>
        <taxon>Pezizales</taxon>
        <taxon>Tuberaceae</taxon>
        <taxon>Tuber</taxon>
    </lineage>
</organism>
<dbReference type="PANTHER" id="PTHR24198:SF165">
    <property type="entry name" value="ANKYRIN REPEAT-CONTAINING PROTEIN-RELATED"/>
    <property type="match status" value="1"/>
</dbReference>
<dbReference type="PROSITE" id="PS50088">
    <property type="entry name" value="ANK_REPEAT"/>
    <property type="match status" value="2"/>
</dbReference>
<dbReference type="InterPro" id="IPR002110">
    <property type="entry name" value="Ankyrin_rpt"/>
</dbReference>
<evidence type="ECO:0000313" key="4">
    <source>
        <dbReference type="EMBL" id="CUS11114.1"/>
    </source>
</evidence>
<name>A0A292PVF4_9PEZI</name>
<protein>
    <submittedName>
        <fullName evidence="4">Uncharacterized protein</fullName>
    </submittedName>
</protein>
<feature type="repeat" description="ANK" evidence="3">
    <location>
        <begin position="196"/>
        <end position="229"/>
    </location>
</feature>
<dbReference type="EMBL" id="LN891030">
    <property type="protein sequence ID" value="CUS11114.1"/>
    <property type="molecule type" value="Genomic_DNA"/>
</dbReference>
<dbReference type="SUPFAM" id="SSF48403">
    <property type="entry name" value="Ankyrin repeat"/>
    <property type="match status" value="1"/>
</dbReference>
<dbReference type="Pfam" id="PF12796">
    <property type="entry name" value="Ank_2"/>
    <property type="match status" value="3"/>
</dbReference>
<dbReference type="InterPro" id="IPR036770">
    <property type="entry name" value="Ankyrin_rpt-contain_sf"/>
</dbReference>
<proteinExistence type="predicted"/>
<accession>A0A292PVF4</accession>
<keyword evidence="1" id="KW-0677">Repeat</keyword>
<sequence length="407" mass="44794">MSLLSLPNELLIQISDELKDDLGDFGSFVYTHQWLELLLEDTLIDLVFNTQSRIWGREVMFSAANRGDAVTVRSLLDRGIISFVYDFPMIPQDFLHFAAKTESYTTICTLLACGVPPSVHSRSGETPLCAAAKEGNLGAVKAFIESGKVNINAGDAWNRTPLWLAASIGDEEIVSALLNLENIEVNSCNVDWDSTAGRTPLAIACCLGHGSVVRELLADGRVEVNTQDEAGLTPIHSSVKYRHRDALRLLLSHPSVNILTPCKRGRTPLHTAAEIGNQKAFKKLLHYPQITNPDILAGDDWTPLGLAAWNDHGDIVKALVKDGRADLNRIAGVGQTAIVLAAKRESFWVLEVLLHARAVDVYKRGETDGVSFAEFVERGSNLRLKLIWRRKLRVVRNPDTGPSDLTM</sequence>
<feature type="repeat" description="ANK" evidence="3">
    <location>
        <begin position="264"/>
        <end position="285"/>
    </location>
</feature>
<evidence type="ECO:0000256" key="2">
    <source>
        <dbReference type="ARBA" id="ARBA00023043"/>
    </source>
</evidence>